<dbReference type="FunFam" id="3.40.720.10:FF:000070">
    <property type="entry name" value="Arylsulfatase A"/>
    <property type="match status" value="1"/>
</dbReference>
<dbReference type="KEGG" id="fya:KMW28_23290"/>
<dbReference type="InterPro" id="IPR024607">
    <property type="entry name" value="Sulfatase_CS"/>
</dbReference>
<dbReference type="InterPro" id="IPR050738">
    <property type="entry name" value="Sulfatase"/>
</dbReference>
<dbReference type="Proteomes" id="UP000678679">
    <property type="component" value="Chromosome 2"/>
</dbReference>
<dbReference type="Gene3D" id="3.40.720.10">
    <property type="entry name" value="Alkaline Phosphatase, subunit A"/>
    <property type="match status" value="1"/>
</dbReference>
<keyword evidence="8" id="KW-1185">Reference proteome</keyword>
<feature type="signal peptide" evidence="5">
    <location>
        <begin position="1"/>
        <end position="19"/>
    </location>
</feature>
<dbReference type="RefSeq" id="WP_169661994.1">
    <property type="nucleotide sequence ID" value="NZ_CP076133.1"/>
</dbReference>
<dbReference type="InterPro" id="IPR017850">
    <property type="entry name" value="Alkaline_phosphatase_core_sf"/>
</dbReference>
<accession>A0AAX1NCM5</accession>
<dbReference type="Pfam" id="PF00884">
    <property type="entry name" value="Sulfatase"/>
    <property type="match status" value="1"/>
</dbReference>
<evidence type="ECO:0000256" key="1">
    <source>
        <dbReference type="ARBA" id="ARBA00008779"/>
    </source>
</evidence>
<dbReference type="GO" id="GO:0004065">
    <property type="term" value="F:arylsulfatase activity"/>
    <property type="evidence" value="ECO:0007669"/>
    <property type="project" value="TreeGrafter"/>
</dbReference>
<evidence type="ECO:0000313" key="8">
    <source>
        <dbReference type="Proteomes" id="UP000678679"/>
    </source>
</evidence>
<evidence type="ECO:0000256" key="3">
    <source>
        <dbReference type="ARBA" id="ARBA00022801"/>
    </source>
</evidence>
<organism evidence="7 8">
    <name type="scientific">Flammeovirga yaeyamensis</name>
    <dbReference type="NCBI Taxonomy" id="367791"/>
    <lineage>
        <taxon>Bacteria</taxon>
        <taxon>Pseudomonadati</taxon>
        <taxon>Bacteroidota</taxon>
        <taxon>Cytophagia</taxon>
        <taxon>Cytophagales</taxon>
        <taxon>Flammeovirgaceae</taxon>
        <taxon>Flammeovirga</taxon>
    </lineage>
</organism>
<dbReference type="GO" id="GO:0046872">
    <property type="term" value="F:metal ion binding"/>
    <property type="evidence" value="ECO:0007669"/>
    <property type="project" value="UniProtKB-KW"/>
</dbReference>
<evidence type="ECO:0000256" key="2">
    <source>
        <dbReference type="ARBA" id="ARBA00022723"/>
    </source>
</evidence>
<feature type="chain" id="PRO_5043623288" evidence="5">
    <location>
        <begin position="20"/>
        <end position="597"/>
    </location>
</feature>
<proteinExistence type="inferred from homology"/>
<dbReference type="PANTHER" id="PTHR42693">
    <property type="entry name" value="ARYLSULFATASE FAMILY MEMBER"/>
    <property type="match status" value="1"/>
</dbReference>
<gene>
    <name evidence="7" type="ORF">KMW28_23290</name>
</gene>
<keyword evidence="5" id="KW-0732">Signal</keyword>
<comment type="similarity">
    <text evidence="1">Belongs to the sulfatase family.</text>
</comment>
<dbReference type="InterPro" id="IPR000917">
    <property type="entry name" value="Sulfatase_N"/>
</dbReference>
<evidence type="ECO:0000256" key="5">
    <source>
        <dbReference type="SAM" id="SignalP"/>
    </source>
</evidence>
<evidence type="ECO:0000313" key="7">
    <source>
        <dbReference type="EMBL" id="QWG05349.1"/>
    </source>
</evidence>
<protein>
    <submittedName>
        <fullName evidence="7">Sulfatase-like hydrolase/transferase</fullName>
    </submittedName>
</protein>
<sequence length="597" mass="68032">MRLSYFFSIGLLLILGSCAKNQTASNDTPPNVILIITDDQGYGDIGAHGNKMIDTPHMDQLHSESVRLTNFHVSPTCAPSRSSIMTGRYANRVGVWHTVMGRSILYEDEKTMADIFAQNGYKTAMFGKWHLGDNYPYNPRFRGFQEVLTHGGGGVGQTPDFWNNDYFDDTYIHNGVEKQMPGHCTEVWFNSAMNFIEKNKDNPFFCYISTNAPHGPLNVEQHYVTPYLDKGLNKTLSKFYGLITQVDDNLGILRNKLEEWGIADNTILIFMTDNGTAFGAGKQGFTADMRGHKGSEYEGGHRVPCFIYWKDGNIQKGYDMNDLTAHIDLLPTLMNLCNIKNTDNIDFDGMDITKSLTSKSELPNRTLIGDSQRLEYPVKWRKSYTMKGNWRLVNGTELYDLSTDPAQKKDIADQHPALVKELRQAYEDNWADQEKSFGQFPYILLGAKESKSAFLTAHDWHVEEEAQIPWNQKLIRKGVEGNGEWRVDFTTTGKYEFILKRYPEEAHLMNNEVAPEYKSKMEGYYLPKGKVFDVHKAGLRIGDQTWSEDIKKKGNEVSFTVEVPKGETTLEAFFITKENKKQGAYYLYVNKLTNTES</sequence>
<evidence type="ECO:0000256" key="4">
    <source>
        <dbReference type="ARBA" id="ARBA00022837"/>
    </source>
</evidence>
<dbReference type="AlphaFoldDB" id="A0AAX1NCM5"/>
<dbReference type="PANTHER" id="PTHR42693:SF53">
    <property type="entry name" value="ENDO-4-O-SULFATASE"/>
    <property type="match status" value="1"/>
</dbReference>
<dbReference type="PROSITE" id="PS51257">
    <property type="entry name" value="PROKAR_LIPOPROTEIN"/>
    <property type="match status" value="1"/>
</dbReference>
<reference evidence="7 8" key="1">
    <citation type="submission" date="2021-05" db="EMBL/GenBank/DDBJ databases">
        <title>Comparative genomic studies on the polysaccharide-degrading batcterial strains of the Flammeovirga genus.</title>
        <authorList>
            <person name="Zewei F."/>
            <person name="Zheng Z."/>
            <person name="Yu L."/>
            <person name="Ruyue G."/>
            <person name="Yanhong M."/>
            <person name="Yuanyuan C."/>
            <person name="Jingyan G."/>
            <person name="Wenjun H."/>
        </authorList>
    </citation>
    <scope>NUCLEOTIDE SEQUENCE [LARGE SCALE GENOMIC DNA]</scope>
    <source>
        <strain evidence="7 8">NBRC:100898</strain>
    </source>
</reference>
<feature type="domain" description="Sulfatase N-terminal" evidence="6">
    <location>
        <begin position="30"/>
        <end position="338"/>
    </location>
</feature>
<dbReference type="CDD" id="cd16146">
    <property type="entry name" value="ARS_like"/>
    <property type="match status" value="1"/>
</dbReference>
<keyword evidence="4" id="KW-0106">Calcium</keyword>
<dbReference type="SUPFAM" id="SSF53649">
    <property type="entry name" value="Alkaline phosphatase-like"/>
    <property type="match status" value="1"/>
</dbReference>
<keyword evidence="3 7" id="KW-0378">Hydrolase</keyword>
<dbReference type="EMBL" id="CP076133">
    <property type="protein sequence ID" value="QWG05349.1"/>
    <property type="molecule type" value="Genomic_DNA"/>
</dbReference>
<dbReference type="Gene3D" id="3.30.1120.10">
    <property type="match status" value="1"/>
</dbReference>
<keyword evidence="2" id="KW-0479">Metal-binding</keyword>
<evidence type="ECO:0000259" key="6">
    <source>
        <dbReference type="Pfam" id="PF00884"/>
    </source>
</evidence>
<dbReference type="PROSITE" id="PS00523">
    <property type="entry name" value="SULFATASE_1"/>
    <property type="match status" value="1"/>
</dbReference>
<name>A0AAX1NCM5_9BACT</name>